<organism evidence="2 3">
    <name type="scientific">Tolypocladium capitatum</name>
    <dbReference type="NCBI Taxonomy" id="45235"/>
    <lineage>
        <taxon>Eukaryota</taxon>
        <taxon>Fungi</taxon>
        <taxon>Dikarya</taxon>
        <taxon>Ascomycota</taxon>
        <taxon>Pezizomycotina</taxon>
        <taxon>Sordariomycetes</taxon>
        <taxon>Hypocreomycetidae</taxon>
        <taxon>Hypocreales</taxon>
        <taxon>Ophiocordycipitaceae</taxon>
        <taxon>Tolypocladium</taxon>
    </lineage>
</organism>
<protein>
    <submittedName>
        <fullName evidence="2">Uncharacterized protein</fullName>
    </submittedName>
</protein>
<dbReference type="EMBL" id="NRSZ01000811">
    <property type="protein sequence ID" value="PNY25059.1"/>
    <property type="molecule type" value="Genomic_DNA"/>
</dbReference>
<feature type="compositionally biased region" description="Low complexity" evidence="1">
    <location>
        <begin position="322"/>
        <end position="338"/>
    </location>
</feature>
<evidence type="ECO:0000256" key="1">
    <source>
        <dbReference type="SAM" id="MobiDB-lite"/>
    </source>
</evidence>
<dbReference type="AlphaFoldDB" id="A0A2K3QC25"/>
<feature type="region of interest" description="Disordered" evidence="1">
    <location>
        <begin position="180"/>
        <end position="258"/>
    </location>
</feature>
<sequence length="338" mass="36597">MGGVVVPWCVAVVCCRGVLRGGRFTAVRAAQCVRVGDSVEAARDLMLPSMQLAEECVRARDGWLQRPSRQRWASSDWPCLQPAEHRERAQEHGGSSAPSRDLVPAFLLLELLLPRHAGWQHHRGNGDGALCVGVADWHAACRTKRPSLQDRCGTSPCLLGLGASQLLSMACLSIFNLHGHTRPRRRDSRPRTQSFTVGAALPGAAPPSASATLSSRGRASIRKQRHLAVGSRAPVSRRRDAVGTQPEAATGPASGADMTRRRRLWRGQYRPGAWGFIRLFVRQPPPASDSPLLPNARPSSQPRSITTAQLYTIRLAERVATPSSSLSRPAGAARRPAP</sequence>
<name>A0A2K3QC25_9HYPO</name>
<evidence type="ECO:0000313" key="3">
    <source>
        <dbReference type="Proteomes" id="UP000236621"/>
    </source>
</evidence>
<dbReference type="Proteomes" id="UP000236621">
    <property type="component" value="Unassembled WGS sequence"/>
</dbReference>
<comment type="caution">
    <text evidence="2">The sequence shown here is derived from an EMBL/GenBank/DDBJ whole genome shotgun (WGS) entry which is preliminary data.</text>
</comment>
<keyword evidence="3" id="KW-1185">Reference proteome</keyword>
<gene>
    <name evidence="2" type="ORF">TCAP_05002</name>
</gene>
<dbReference type="OrthoDB" id="295029at2759"/>
<accession>A0A2K3QC25</accession>
<proteinExistence type="predicted"/>
<evidence type="ECO:0000313" key="2">
    <source>
        <dbReference type="EMBL" id="PNY25059.1"/>
    </source>
</evidence>
<feature type="region of interest" description="Disordered" evidence="1">
    <location>
        <begin position="318"/>
        <end position="338"/>
    </location>
</feature>
<reference evidence="2 3" key="1">
    <citation type="submission" date="2017-08" db="EMBL/GenBank/DDBJ databases">
        <title>Harnessing the power of phylogenomics to disentangle the directionality and signatures of interkingdom host jumping in the parasitic fungal genus Tolypocladium.</title>
        <authorList>
            <person name="Quandt C.A."/>
            <person name="Patterson W."/>
            <person name="Spatafora J.W."/>
        </authorList>
    </citation>
    <scope>NUCLEOTIDE SEQUENCE [LARGE SCALE GENOMIC DNA]</scope>
    <source>
        <strain evidence="2 3">CBS 113982</strain>
    </source>
</reference>
<feature type="compositionally biased region" description="Low complexity" evidence="1">
    <location>
        <begin position="198"/>
        <end position="215"/>
    </location>
</feature>